<dbReference type="AlphaFoldDB" id="A0AAX2H1R1"/>
<proteinExistence type="predicted"/>
<protein>
    <submittedName>
        <fullName evidence="2">Uncharacterized protein</fullName>
    </submittedName>
</protein>
<organism evidence="2 3">
    <name type="scientific">Pseudomonas lundensis</name>
    <dbReference type="NCBI Taxonomy" id="86185"/>
    <lineage>
        <taxon>Bacteria</taxon>
        <taxon>Pseudomonadati</taxon>
        <taxon>Pseudomonadota</taxon>
        <taxon>Gammaproteobacteria</taxon>
        <taxon>Pseudomonadales</taxon>
        <taxon>Pseudomonadaceae</taxon>
        <taxon>Pseudomonas</taxon>
    </lineage>
</organism>
<dbReference type="Proteomes" id="UP000219564">
    <property type="component" value="Unassembled WGS sequence"/>
</dbReference>
<name>A0AAX2H1R1_9PSED</name>
<dbReference type="SUPFAM" id="SSF160935">
    <property type="entry name" value="VPA0735-like"/>
    <property type="match status" value="1"/>
</dbReference>
<dbReference type="EMBL" id="OBKZ01000003">
    <property type="protein sequence ID" value="SOB49219.1"/>
    <property type="molecule type" value="Genomic_DNA"/>
</dbReference>
<evidence type="ECO:0000313" key="2">
    <source>
        <dbReference type="EMBL" id="SOB49219.1"/>
    </source>
</evidence>
<comment type="caution">
    <text evidence="2">The sequence shown here is derived from an EMBL/GenBank/DDBJ whole genome shotgun (WGS) entry which is preliminary data.</text>
</comment>
<gene>
    <name evidence="2" type="ORF">PLUA15_110040</name>
</gene>
<feature type="region of interest" description="Disordered" evidence="1">
    <location>
        <begin position="1"/>
        <end position="35"/>
    </location>
</feature>
<accession>A0AAX2H1R1</accession>
<evidence type="ECO:0000313" key="3">
    <source>
        <dbReference type="Proteomes" id="UP000219564"/>
    </source>
</evidence>
<evidence type="ECO:0000256" key="1">
    <source>
        <dbReference type="SAM" id="MobiDB-lite"/>
    </source>
</evidence>
<sequence length="35" mass="3799">MRVYGPPQAFLDQTWKPGDLVKQASPASPLAADRS</sequence>
<reference evidence="2 3" key="1">
    <citation type="submission" date="2017-08" db="EMBL/GenBank/DDBJ databases">
        <authorList>
            <person name="Chaillou S."/>
        </authorList>
    </citation>
    <scope>NUCLEOTIDE SEQUENCE [LARGE SCALE GENOMIC DNA]</scope>
    <source>
        <strain evidence="2 3">MFPA15A1205</strain>
    </source>
</reference>